<reference evidence="3" key="1">
    <citation type="journal article" date="2014" name="Nat. Genet.">
        <title>Genome of the human hookworm Necator americanus.</title>
        <authorList>
            <person name="Tang Y.T."/>
            <person name="Gao X."/>
            <person name="Rosa B.A."/>
            <person name="Abubucker S."/>
            <person name="Hallsworth-Pepin K."/>
            <person name="Martin J."/>
            <person name="Tyagi R."/>
            <person name="Heizer E."/>
            <person name="Zhang X."/>
            <person name="Bhonagiri-Palsikar V."/>
            <person name="Minx P."/>
            <person name="Warren W.C."/>
            <person name="Wang Q."/>
            <person name="Zhan B."/>
            <person name="Hotez P.J."/>
            <person name="Sternberg P.W."/>
            <person name="Dougall A."/>
            <person name="Gaze S.T."/>
            <person name="Mulvenna J."/>
            <person name="Sotillo J."/>
            <person name="Ranganathan S."/>
            <person name="Rabelo E.M."/>
            <person name="Wilson R.K."/>
            <person name="Felgner P.L."/>
            <person name="Bethony J."/>
            <person name="Hawdon J.M."/>
            <person name="Gasser R.B."/>
            <person name="Loukas A."/>
            <person name="Mitreva M."/>
        </authorList>
    </citation>
    <scope>NUCLEOTIDE SEQUENCE [LARGE SCALE GENOMIC DNA]</scope>
</reference>
<dbReference type="KEGG" id="nai:NECAME_18028"/>
<evidence type="ECO:0000313" key="2">
    <source>
        <dbReference type="EMBL" id="ETN80225.1"/>
    </source>
</evidence>
<accession>W2TDU3</accession>
<sequence length="115" mass="12721">MMTFAEYVAMREGLWLNDKNAVVGLSKTPPPKPPKTARPMPPPKIKPPHVPKVEGSLDQLHRSVGELDRLGIGLLPPKRDDLKRLIDKHKNQITVPAPRSLPSEPLSFLPPSGSR</sequence>
<dbReference type="OrthoDB" id="10673623at2759"/>
<dbReference type="Proteomes" id="UP000053676">
    <property type="component" value="Unassembled WGS sequence"/>
</dbReference>
<feature type="region of interest" description="Disordered" evidence="1">
    <location>
        <begin position="93"/>
        <end position="115"/>
    </location>
</feature>
<organism evidence="2 3">
    <name type="scientific">Necator americanus</name>
    <name type="common">Human hookworm</name>
    <dbReference type="NCBI Taxonomy" id="51031"/>
    <lineage>
        <taxon>Eukaryota</taxon>
        <taxon>Metazoa</taxon>
        <taxon>Ecdysozoa</taxon>
        <taxon>Nematoda</taxon>
        <taxon>Chromadorea</taxon>
        <taxon>Rhabditida</taxon>
        <taxon>Rhabditina</taxon>
        <taxon>Rhabditomorpha</taxon>
        <taxon>Strongyloidea</taxon>
        <taxon>Ancylostomatidae</taxon>
        <taxon>Bunostominae</taxon>
        <taxon>Necator</taxon>
    </lineage>
</organism>
<evidence type="ECO:0000313" key="3">
    <source>
        <dbReference type="Proteomes" id="UP000053676"/>
    </source>
</evidence>
<gene>
    <name evidence="2" type="ORF">NECAME_18028</name>
</gene>
<feature type="region of interest" description="Disordered" evidence="1">
    <location>
        <begin position="25"/>
        <end position="47"/>
    </location>
</feature>
<dbReference type="EMBL" id="KI659153">
    <property type="protein sequence ID" value="ETN80225.1"/>
    <property type="molecule type" value="Genomic_DNA"/>
</dbReference>
<name>W2TDU3_NECAM</name>
<evidence type="ECO:0000256" key="1">
    <source>
        <dbReference type="SAM" id="MobiDB-lite"/>
    </source>
</evidence>
<feature type="compositionally biased region" description="Pro residues" evidence="1">
    <location>
        <begin position="28"/>
        <end position="47"/>
    </location>
</feature>
<feature type="compositionally biased region" description="Low complexity" evidence="1">
    <location>
        <begin position="98"/>
        <end position="115"/>
    </location>
</feature>
<protein>
    <submittedName>
        <fullName evidence="2">Uncharacterized protein</fullName>
    </submittedName>
</protein>
<keyword evidence="3" id="KW-1185">Reference proteome</keyword>
<dbReference type="AlphaFoldDB" id="W2TDU3"/>
<proteinExistence type="predicted"/>